<gene>
    <name evidence="1" type="ORF">ASU35_13965</name>
</gene>
<protein>
    <recommendedName>
        <fullName evidence="3">NADP-dependent oxidoreductase domain-containing protein</fullName>
    </recommendedName>
</protein>
<dbReference type="RefSeq" id="WP_058353595.1">
    <property type="nucleotide sequence ID" value="NZ_CABMMD010000184.1"/>
</dbReference>
<name>A0A0V8QC76_9FIRM</name>
<dbReference type="STRING" id="290052.ASU35_13965"/>
<keyword evidence="2" id="KW-1185">Reference proteome</keyword>
<proteinExistence type="predicted"/>
<dbReference type="EMBL" id="LNAM01000184">
    <property type="protein sequence ID" value="KSV58146.1"/>
    <property type="molecule type" value="Genomic_DNA"/>
</dbReference>
<sequence length="77" mass="9163">MEDVSTNTYENMKFSRELILKERKKSGLKLPVVSLGLWHNFGTNDNFENMKQMCFVAFNNGIILIFKKRKECWYYSS</sequence>
<evidence type="ECO:0008006" key="3">
    <source>
        <dbReference type="Google" id="ProtNLM"/>
    </source>
</evidence>
<evidence type="ECO:0000313" key="1">
    <source>
        <dbReference type="EMBL" id="KSV58146.1"/>
    </source>
</evidence>
<reference evidence="1 2" key="1">
    <citation type="submission" date="2015-11" db="EMBL/GenBank/DDBJ databases">
        <title>Butyribacter intestini gen. nov., sp. nov., a butyric acid-producing bacterium of the family Lachnospiraceae isolated from the human faeces.</title>
        <authorList>
            <person name="Zou Y."/>
            <person name="Xue W."/>
            <person name="Luo G."/>
            <person name="Lv M."/>
        </authorList>
    </citation>
    <scope>NUCLEOTIDE SEQUENCE [LARGE SCALE GENOMIC DNA]</scope>
    <source>
        <strain evidence="1 2">ACET-33324</strain>
    </source>
</reference>
<evidence type="ECO:0000313" key="2">
    <source>
        <dbReference type="Proteomes" id="UP000054874"/>
    </source>
</evidence>
<dbReference type="Proteomes" id="UP000054874">
    <property type="component" value="Unassembled WGS sequence"/>
</dbReference>
<organism evidence="1 2">
    <name type="scientific">Acetivibrio ethanolgignens</name>
    <dbReference type="NCBI Taxonomy" id="290052"/>
    <lineage>
        <taxon>Bacteria</taxon>
        <taxon>Bacillati</taxon>
        <taxon>Bacillota</taxon>
        <taxon>Clostridia</taxon>
        <taxon>Eubacteriales</taxon>
        <taxon>Oscillospiraceae</taxon>
        <taxon>Acetivibrio</taxon>
    </lineage>
</organism>
<accession>A0A0V8QC76</accession>
<dbReference type="AlphaFoldDB" id="A0A0V8QC76"/>
<comment type="caution">
    <text evidence="1">The sequence shown here is derived from an EMBL/GenBank/DDBJ whole genome shotgun (WGS) entry which is preliminary data.</text>
</comment>